<evidence type="ECO:0000256" key="1">
    <source>
        <dbReference type="ARBA" id="ARBA00006525"/>
    </source>
</evidence>
<name>A0A858PYQ5_9RICK</name>
<dbReference type="Gene3D" id="1.10.10.10">
    <property type="entry name" value="Winged helix-like DNA-binding domain superfamily/Winged helix DNA-binding domain"/>
    <property type="match status" value="1"/>
</dbReference>
<evidence type="ECO:0000313" key="5">
    <source>
        <dbReference type="Proteomes" id="UP000500930"/>
    </source>
</evidence>
<comment type="similarity">
    <text evidence="1">Belongs to the DprA/Smf family.</text>
</comment>
<dbReference type="Pfam" id="PF21102">
    <property type="entry name" value="DprA_N"/>
    <property type="match status" value="1"/>
</dbReference>
<dbReference type="AlphaFoldDB" id="A0A858PYQ5"/>
<gene>
    <name evidence="4" type="ORF">ANPL_03415</name>
</gene>
<evidence type="ECO:0000313" key="4">
    <source>
        <dbReference type="EMBL" id="QJC27741.1"/>
    </source>
</evidence>
<dbReference type="Gene3D" id="3.40.50.450">
    <property type="match status" value="1"/>
</dbReference>
<dbReference type="Pfam" id="PF02481">
    <property type="entry name" value="DNA_processg_A"/>
    <property type="match status" value="1"/>
</dbReference>
<dbReference type="InterPro" id="IPR003488">
    <property type="entry name" value="DprA"/>
</dbReference>
<reference evidence="4 5" key="1">
    <citation type="journal article" date="2020" name="Pathogens">
        <title>First Whole Genome Sequence of Anaplasma platys, an Obligate Intracellular Rickettsial Pathogen of Dogs.</title>
        <authorList>
            <person name="Llanes A."/>
            <person name="Rajeev S."/>
        </authorList>
    </citation>
    <scope>NUCLEOTIDE SEQUENCE [LARGE SCALE GENOMIC DNA]</scope>
    <source>
        <strain evidence="4 5">S3</strain>
    </source>
</reference>
<dbReference type="Pfam" id="PF17782">
    <property type="entry name" value="WHD_DprA"/>
    <property type="match status" value="1"/>
</dbReference>
<dbReference type="PANTHER" id="PTHR43022:SF1">
    <property type="entry name" value="PROTEIN SMF"/>
    <property type="match status" value="1"/>
</dbReference>
<evidence type="ECO:0000259" key="3">
    <source>
        <dbReference type="Pfam" id="PF17782"/>
    </source>
</evidence>
<feature type="domain" description="DprA winged helix" evidence="3">
    <location>
        <begin position="312"/>
        <end position="364"/>
    </location>
</feature>
<dbReference type="InterPro" id="IPR036388">
    <property type="entry name" value="WH-like_DNA-bd_sf"/>
</dbReference>
<dbReference type="PANTHER" id="PTHR43022">
    <property type="entry name" value="PROTEIN SMF"/>
    <property type="match status" value="1"/>
</dbReference>
<evidence type="ECO:0000259" key="2">
    <source>
        <dbReference type="Pfam" id="PF02481"/>
    </source>
</evidence>
<dbReference type="RefSeq" id="WP_236822798.1">
    <property type="nucleotide sequence ID" value="NZ_CP046391.1"/>
</dbReference>
<dbReference type="InterPro" id="IPR041614">
    <property type="entry name" value="DprA_WH"/>
</dbReference>
<feature type="domain" description="Smf/DprA SLOG" evidence="2">
    <location>
        <begin position="77"/>
        <end position="286"/>
    </location>
</feature>
<dbReference type="EMBL" id="CP046391">
    <property type="protein sequence ID" value="QJC27741.1"/>
    <property type="molecule type" value="Genomic_DNA"/>
</dbReference>
<evidence type="ECO:0008006" key="6">
    <source>
        <dbReference type="Google" id="ProtNLM"/>
    </source>
</evidence>
<dbReference type="KEGG" id="aplt:ANPL_03415"/>
<proteinExistence type="inferred from homology"/>
<accession>A0A858PYQ5</accession>
<organism evidence="4 5">
    <name type="scientific">Anaplasma platys</name>
    <dbReference type="NCBI Taxonomy" id="949"/>
    <lineage>
        <taxon>Bacteria</taxon>
        <taxon>Pseudomonadati</taxon>
        <taxon>Pseudomonadota</taxon>
        <taxon>Alphaproteobacteria</taxon>
        <taxon>Rickettsiales</taxon>
        <taxon>Anaplasmataceae</taxon>
        <taxon>Anaplasma</taxon>
    </lineage>
</organism>
<sequence>MNTCDTKKADELISCLRLARTPKVGPVMFRKLMELFKTPTSALEALAAGECRDIKAVCSQYDAEKELDLCERIGASVISIFDPQYPKMLAHIFDPPPVITVLGNKELLSHPHILAIVGSRGASTNGQRMAFELSLALTRAGFVTVSGLARGVDSAVHSIAYKKMPTIAVVANGINVIYPRENAKLYKTIVGEGGLLVSELPFSSLPKSHLFPQRNRLISGLSMGVVVVEASRKSGSLITANLAISHGREVFAVPGSPLDEGYSGSNDLIKQGATLVENADDILNAFGIFSPQNGKSRVSAKEQTEVHHKDTPPANVQEFILRHLSTTPTNVDDLVALSRISINILLASMLELELAGKLERLPGNRVALTKKHA</sequence>
<protein>
    <recommendedName>
        <fullName evidence="6">DNA-protecting protein DprA</fullName>
    </recommendedName>
</protein>
<dbReference type="GO" id="GO:0009294">
    <property type="term" value="P:DNA-mediated transformation"/>
    <property type="evidence" value="ECO:0007669"/>
    <property type="project" value="InterPro"/>
</dbReference>
<dbReference type="InterPro" id="IPR057666">
    <property type="entry name" value="DrpA_SLOG"/>
</dbReference>
<dbReference type="SUPFAM" id="SSF102405">
    <property type="entry name" value="MCP/YpsA-like"/>
    <property type="match status" value="1"/>
</dbReference>
<dbReference type="NCBIfam" id="TIGR00732">
    <property type="entry name" value="dprA"/>
    <property type="match status" value="1"/>
</dbReference>
<dbReference type="Proteomes" id="UP000500930">
    <property type="component" value="Chromosome"/>
</dbReference>
<keyword evidence="5" id="KW-1185">Reference proteome</keyword>